<comment type="caution">
    <text evidence="11">The sequence shown here is derived from an EMBL/GenBank/DDBJ whole genome shotgun (WGS) entry which is preliminary data.</text>
</comment>
<protein>
    <recommendedName>
        <fullName evidence="7">Polyadenylate-binding protein</fullName>
        <shortName evidence="7">PABP</shortName>
    </recommendedName>
</protein>
<dbReference type="PROSITE" id="PS51309">
    <property type="entry name" value="PABC"/>
    <property type="match status" value="1"/>
</dbReference>
<dbReference type="OrthoDB" id="19742at2759"/>
<evidence type="ECO:0000256" key="3">
    <source>
        <dbReference type="ARBA" id="ARBA00022490"/>
    </source>
</evidence>
<dbReference type="InterPro" id="IPR003954">
    <property type="entry name" value="RRM_euk-type"/>
</dbReference>
<dbReference type="Pfam" id="PF00076">
    <property type="entry name" value="RRM_1"/>
    <property type="match status" value="4"/>
</dbReference>
<dbReference type="Gene3D" id="3.30.70.330">
    <property type="match status" value="4"/>
</dbReference>
<keyword evidence="3 7" id="KW-0963">Cytoplasm</keyword>
<dbReference type="AlphaFoldDB" id="A0A7L2ILF3"/>
<dbReference type="SMART" id="SM00361">
    <property type="entry name" value="RRM_1"/>
    <property type="match status" value="3"/>
</dbReference>
<evidence type="ECO:0000259" key="9">
    <source>
        <dbReference type="PROSITE" id="PS50102"/>
    </source>
</evidence>
<evidence type="ECO:0000256" key="6">
    <source>
        <dbReference type="PROSITE-ProRule" id="PRU00176"/>
    </source>
</evidence>
<feature type="domain" description="PABC" evidence="10">
    <location>
        <begin position="571"/>
        <end position="648"/>
    </location>
</feature>
<evidence type="ECO:0000256" key="7">
    <source>
        <dbReference type="RuleBase" id="RU362004"/>
    </source>
</evidence>
<gene>
    <name evidence="11" type="primary">Pabpc4</name>
    <name evidence="11" type="ORF">SEMFRA_R06757</name>
</gene>
<dbReference type="GO" id="GO:0005737">
    <property type="term" value="C:cytoplasm"/>
    <property type="evidence" value="ECO:0007669"/>
    <property type="project" value="UniProtKB-SubCell"/>
</dbReference>
<dbReference type="NCBIfam" id="TIGR01628">
    <property type="entry name" value="PABP-1234"/>
    <property type="match status" value="1"/>
</dbReference>
<dbReference type="FunFam" id="3.30.70.330:FF:000021">
    <property type="entry name" value="Polyadenylate-binding protein"/>
    <property type="match status" value="1"/>
</dbReference>
<dbReference type="EMBL" id="VWYK01072843">
    <property type="protein sequence ID" value="NXR11575.1"/>
    <property type="molecule type" value="Genomic_DNA"/>
</dbReference>
<dbReference type="InterPro" id="IPR035979">
    <property type="entry name" value="RBD_domain_sf"/>
</dbReference>
<accession>A0A7L2ILF3</accession>
<comment type="subcellular location">
    <subcellularLocation>
        <location evidence="1 7">Cytoplasm</location>
    </subcellularLocation>
</comment>
<dbReference type="SMART" id="SM00517">
    <property type="entry name" value="PolyA"/>
    <property type="match status" value="1"/>
</dbReference>
<organism evidence="11 12">
    <name type="scientific">Semnornis frantzii</name>
    <dbReference type="NCBI Taxonomy" id="91796"/>
    <lineage>
        <taxon>Eukaryota</taxon>
        <taxon>Metazoa</taxon>
        <taxon>Chordata</taxon>
        <taxon>Craniata</taxon>
        <taxon>Vertebrata</taxon>
        <taxon>Euteleostomi</taxon>
        <taxon>Archelosauria</taxon>
        <taxon>Archosauria</taxon>
        <taxon>Dinosauria</taxon>
        <taxon>Saurischia</taxon>
        <taxon>Theropoda</taxon>
        <taxon>Coelurosauria</taxon>
        <taxon>Aves</taxon>
        <taxon>Neognathae</taxon>
        <taxon>Neoaves</taxon>
        <taxon>Telluraves</taxon>
        <taxon>Coraciimorphae</taxon>
        <taxon>Piciformes</taxon>
        <taxon>Ramphastidae</taxon>
        <taxon>Semnornis</taxon>
    </lineage>
</organism>
<reference evidence="11 12" key="1">
    <citation type="submission" date="2019-09" db="EMBL/GenBank/DDBJ databases">
        <title>Bird 10,000 Genomes (B10K) Project - Family phase.</title>
        <authorList>
            <person name="Zhang G."/>
        </authorList>
    </citation>
    <scope>NUCLEOTIDE SEQUENCE [LARGE SCALE GENOMIC DNA]</scope>
    <source>
        <strain evidence="11">B10K-DU-001-42</strain>
        <tissue evidence="11">Muscle</tissue>
    </source>
</reference>
<evidence type="ECO:0000256" key="1">
    <source>
        <dbReference type="ARBA" id="ARBA00004496"/>
    </source>
</evidence>
<feature type="domain" description="RRM" evidence="9">
    <location>
        <begin position="294"/>
        <end position="370"/>
    </location>
</feature>
<dbReference type="InterPro" id="IPR034364">
    <property type="entry name" value="PABP_RRM1"/>
</dbReference>
<evidence type="ECO:0000256" key="2">
    <source>
        <dbReference type="ARBA" id="ARBA00008557"/>
    </source>
</evidence>
<dbReference type="InterPro" id="IPR002004">
    <property type="entry name" value="PABP_HYD_C"/>
</dbReference>
<dbReference type="Pfam" id="PF00658">
    <property type="entry name" value="MLLE"/>
    <property type="match status" value="1"/>
</dbReference>
<dbReference type="CDD" id="cd12380">
    <property type="entry name" value="RRM3_I_PABPs"/>
    <property type="match status" value="1"/>
</dbReference>
<feature type="non-terminal residue" evidence="11">
    <location>
        <position position="663"/>
    </location>
</feature>
<feature type="domain" description="RRM" evidence="9">
    <location>
        <begin position="191"/>
        <end position="268"/>
    </location>
</feature>
<feature type="domain" description="RRM" evidence="9">
    <location>
        <begin position="99"/>
        <end position="175"/>
    </location>
</feature>
<dbReference type="GO" id="GO:0003723">
    <property type="term" value="F:RNA binding"/>
    <property type="evidence" value="ECO:0007669"/>
    <property type="project" value="UniProtKB-UniRule"/>
</dbReference>
<feature type="non-terminal residue" evidence="11">
    <location>
        <position position="1"/>
    </location>
</feature>
<dbReference type="CDD" id="cd12379">
    <property type="entry name" value="RRM2_I_PABPs"/>
    <property type="match status" value="1"/>
</dbReference>
<dbReference type="SMART" id="SM00360">
    <property type="entry name" value="RRM"/>
    <property type="match status" value="4"/>
</dbReference>
<dbReference type="CDD" id="cd12378">
    <property type="entry name" value="RRM1_I_PABPs"/>
    <property type="match status" value="1"/>
</dbReference>
<sequence length="663" mass="72711">MNAAASSYPMASLYVGDLHPDVTEAMLYEKFSPAGPVLSIRVCRDMITRRSLGYAYVNFQQPADAERALDTMNFDVIKGKPIRIMWSQRDPSLRKSGVGNVFIKNLDKSIDNKALYDTFSAFGNILSCKVVCDENGSKGYAFVHFETQEAADRAIEKMNGMLLNDRKVFVGRFKSRKEREAELGAKAKEFTNVYIKNFGDDMDDERLKELFSKYGKTLSVKVMTDPTGKSKGFGFVSFEKHEDANKAVEEMNGKDINGKLVFVGRAQKKVERQAELKRKFEQLKQERLSRYQGVNLYIKNLDDTIDDEKLRKEFSPFGSITSAKVMLEDGRSKGFGFVCFSSPEEATKAVTEMNGRIVGSKPLYVALAQRKEERKAHLTNQYMQRIAGMRALPANTIINQFQPAAGGYFMPAVPQAQSRPTYYAPNQMAQMRPNPRWQQGGRPQGFQGMPNAMRQSGPRPALRHLAPASNAPASRGLPAAAQRAGKVSASQAPLLDCKGGEHCVACTLLGVFGSSLAGVGAAAQTLAPRPPVAAPAPRAVPPYKYASSVRSPHPAVQPLQAPQPAVHVQGQEPLTASMLAAAPPQEQKQMLGERLFPLIQAMHPSLAGKITGMLLEIDNSELLHMLESPESLRSKVEEAVAVLQAHQAKKEAAQKVGVVAATS</sequence>
<evidence type="ECO:0000313" key="11">
    <source>
        <dbReference type="EMBL" id="NXR11575.1"/>
    </source>
</evidence>
<dbReference type="SUPFAM" id="SSF54928">
    <property type="entry name" value="RNA-binding domain, RBD"/>
    <property type="match status" value="2"/>
</dbReference>
<dbReference type="PANTHER" id="PTHR24012">
    <property type="entry name" value="RNA BINDING PROTEIN"/>
    <property type="match status" value="1"/>
</dbReference>
<dbReference type="Gene3D" id="1.10.1900.10">
    <property type="entry name" value="c-terminal domain of poly(a) binding protein"/>
    <property type="match status" value="1"/>
</dbReference>
<feature type="domain" description="RRM" evidence="9">
    <location>
        <begin position="11"/>
        <end position="89"/>
    </location>
</feature>
<evidence type="ECO:0000256" key="8">
    <source>
        <dbReference type="SAM" id="MobiDB-lite"/>
    </source>
</evidence>
<feature type="region of interest" description="Disordered" evidence="8">
    <location>
        <begin position="435"/>
        <end position="484"/>
    </location>
</feature>
<evidence type="ECO:0000259" key="10">
    <source>
        <dbReference type="PROSITE" id="PS51309"/>
    </source>
</evidence>
<keyword evidence="4" id="KW-0677">Repeat</keyword>
<dbReference type="FunFam" id="3.30.70.330:FF:000154">
    <property type="entry name" value="Polyadenylate-binding protein"/>
    <property type="match status" value="1"/>
</dbReference>
<dbReference type="FunFam" id="1.10.1900.10:FF:000001">
    <property type="entry name" value="Polyadenylate-binding protein"/>
    <property type="match status" value="1"/>
</dbReference>
<evidence type="ECO:0000256" key="4">
    <source>
        <dbReference type="ARBA" id="ARBA00022737"/>
    </source>
</evidence>
<dbReference type="InterPro" id="IPR036053">
    <property type="entry name" value="PABP-dom"/>
</dbReference>
<evidence type="ECO:0000313" key="12">
    <source>
        <dbReference type="Proteomes" id="UP000536381"/>
    </source>
</evidence>
<proteinExistence type="inferred from homology"/>
<name>A0A7L2ILF3_9PICI</name>
<dbReference type="InterPro" id="IPR006515">
    <property type="entry name" value="PABP_1234"/>
</dbReference>
<dbReference type="PROSITE" id="PS50102">
    <property type="entry name" value="RRM"/>
    <property type="match status" value="4"/>
</dbReference>
<dbReference type="InterPro" id="IPR012677">
    <property type="entry name" value="Nucleotide-bd_a/b_plait_sf"/>
</dbReference>
<dbReference type="FunFam" id="3.30.70.330:FF:000042">
    <property type="entry name" value="Polyadenylate-binding protein"/>
    <property type="match status" value="1"/>
</dbReference>
<dbReference type="CDD" id="cd12381">
    <property type="entry name" value="RRM4_I_PABPs"/>
    <property type="match status" value="1"/>
</dbReference>
<comment type="function">
    <text evidence="7">Binds the poly(A) tail of mRNA.</text>
</comment>
<dbReference type="FunFam" id="3.30.70.330:FF:000003">
    <property type="entry name" value="Polyadenylate-binding protein"/>
    <property type="match status" value="1"/>
</dbReference>
<evidence type="ECO:0000256" key="5">
    <source>
        <dbReference type="ARBA" id="ARBA00022884"/>
    </source>
</evidence>
<dbReference type="InterPro" id="IPR045305">
    <property type="entry name" value="RRM2_I_PABPs"/>
</dbReference>
<keyword evidence="12" id="KW-1185">Reference proteome</keyword>
<dbReference type="Proteomes" id="UP000536381">
    <property type="component" value="Unassembled WGS sequence"/>
</dbReference>
<dbReference type="InterPro" id="IPR000504">
    <property type="entry name" value="RRM_dom"/>
</dbReference>
<keyword evidence="5 6" id="KW-0694">RNA-binding</keyword>
<comment type="similarity">
    <text evidence="2 7">Belongs to the polyadenylate-binding protein type-1 family.</text>
</comment>
<dbReference type="SUPFAM" id="SSF63570">
    <property type="entry name" value="PABC (PABP) domain"/>
    <property type="match status" value="1"/>
</dbReference>